<gene>
    <name evidence="1" type="ORF">SKAU_G00373080</name>
</gene>
<comment type="caution">
    <text evidence="1">The sequence shown here is derived from an EMBL/GenBank/DDBJ whole genome shotgun (WGS) entry which is preliminary data.</text>
</comment>
<protein>
    <submittedName>
        <fullName evidence="1">Uncharacterized protein</fullName>
    </submittedName>
</protein>
<keyword evidence="2" id="KW-1185">Reference proteome</keyword>
<name>A0A9Q1IG08_SYNKA</name>
<evidence type="ECO:0000313" key="2">
    <source>
        <dbReference type="Proteomes" id="UP001152622"/>
    </source>
</evidence>
<proteinExistence type="predicted"/>
<sequence>MMIRVLEGDDHQIGQGKKLEGQQGGVRLDEIGLKNHRPSVTVKLSEVESRGGCVRVLCCSERQGQWNLLREELTGIG</sequence>
<reference evidence="1" key="1">
    <citation type="journal article" date="2023" name="Science">
        <title>Genome structures resolve the early diversification of teleost fishes.</title>
        <authorList>
            <person name="Parey E."/>
            <person name="Louis A."/>
            <person name="Montfort J."/>
            <person name="Bouchez O."/>
            <person name="Roques C."/>
            <person name="Iampietro C."/>
            <person name="Lluch J."/>
            <person name="Castinel A."/>
            <person name="Donnadieu C."/>
            <person name="Desvignes T."/>
            <person name="Floi Bucao C."/>
            <person name="Jouanno E."/>
            <person name="Wen M."/>
            <person name="Mejri S."/>
            <person name="Dirks R."/>
            <person name="Jansen H."/>
            <person name="Henkel C."/>
            <person name="Chen W.J."/>
            <person name="Zahm M."/>
            <person name="Cabau C."/>
            <person name="Klopp C."/>
            <person name="Thompson A.W."/>
            <person name="Robinson-Rechavi M."/>
            <person name="Braasch I."/>
            <person name="Lecointre G."/>
            <person name="Bobe J."/>
            <person name="Postlethwait J.H."/>
            <person name="Berthelot C."/>
            <person name="Roest Crollius H."/>
            <person name="Guiguen Y."/>
        </authorList>
    </citation>
    <scope>NUCLEOTIDE SEQUENCE</scope>
    <source>
        <strain evidence="1">WJC10195</strain>
    </source>
</reference>
<accession>A0A9Q1IG08</accession>
<evidence type="ECO:0000313" key="1">
    <source>
        <dbReference type="EMBL" id="KAJ8338342.1"/>
    </source>
</evidence>
<dbReference type="Proteomes" id="UP001152622">
    <property type="component" value="Chromosome 18"/>
</dbReference>
<organism evidence="1 2">
    <name type="scientific">Synaphobranchus kaupii</name>
    <name type="common">Kaup's arrowtooth eel</name>
    <dbReference type="NCBI Taxonomy" id="118154"/>
    <lineage>
        <taxon>Eukaryota</taxon>
        <taxon>Metazoa</taxon>
        <taxon>Chordata</taxon>
        <taxon>Craniata</taxon>
        <taxon>Vertebrata</taxon>
        <taxon>Euteleostomi</taxon>
        <taxon>Actinopterygii</taxon>
        <taxon>Neopterygii</taxon>
        <taxon>Teleostei</taxon>
        <taxon>Anguilliformes</taxon>
        <taxon>Synaphobranchidae</taxon>
        <taxon>Synaphobranchus</taxon>
    </lineage>
</organism>
<dbReference type="EMBL" id="JAINUF010000018">
    <property type="protein sequence ID" value="KAJ8338342.1"/>
    <property type="molecule type" value="Genomic_DNA"/>
</dbReference>
<dbReference type="AlphaFoldDB" id="A0A9Q1IG08"/>